<dbReference type="AlphaFoldDB" id="A0A317NCF8"/>
<protein>
    <recommendedName>
        <fullName evidence="2">TTHB210-like domain-containing protein</fullName>
    </recommendedName>
</protein>
<dbReference type="InterPro" id="IPR033786">
    <property type="entry name" value="TTHB210-like"/>
</dbReference>
<accession>A0A317NCF8</accession>
<comment type="caution">
    <text evidence="3">The sequence shown here is derived from an EMBL/GenBank/DDBJ whole genome shotgun (WGS) entry which is preliminary data.</text>
</comment>
<dbReference type="EMBL" id="QGTL01000008">
    <property type="protein sequence ID" value="PWV72879.1"/>
    <property type="molecule type" value="Genomic_DNA"/>
</dbReference>
<evidence type="ECO:0000313" key="4">
    <source>
        <dbReference type="Proteomes" id="UP000246410"/>
    </source>
</evidence>
<keyword evidence="1" id="KW-0732">Signal</keyword>
<feature type="chain" id="PRO_5038574154" description="TTHB210-like domain-containing protein" evidence="1">
    <location>
        <begin position="24"/>
        <end position="266"/>
    </location>
</feature>
<dbReference type="Proteomes" id="UP000246410">
    <property type="component" value="Unassembled WGS sequence"/>
</dbReference>
<evidence type="ECO:0000313" key="3">
    <source>
        <dbReference type="EMBL" id="PWV72879.1"/>
    </source>
</evidence>
<dbReference type="PROSITE" id="PS51257">
    <property type="entry name" value="PROKAR_LIPOPROTEIN"/>
    <property type="match status" value="1"/>
</dbReference>
<feature type="signal peptide" evidence="1">
    <location>
        <begin position="1"/>
        <end position="23"/>
    </location>
</feature>
<dbReference type="RefSeq" id="WP_110039623.1">
    <property type="nucleotide sequence ID" value="NZ_QGTL01000008.1"/>
</dbReference>
<feature type="domain" description="TTHB210-like" evidence="2">
    <location>
        <begin position="50"/>
        <end position="105"/>
    </location>
</feature>
<dbReference type="Pfam" id="PF18197">
    <property type="entry name" value="TTHB210-like"/>
    <property type="match status" value="1"/>
</dbReference>
<keyword evidence="4" id="KW-1185">Reference proteome</keyword>
<sequence>MRARSITTALAAVLVLATAAACGDDSEAKTYFGDERALGNGQIRTFVTTDDAGTPTEVGLRIQESALEGLPMPATMPEGPPPASPPLALPKEASGTVINHLTFDWVPHGHPPVGMFDKPHFDSHFYFVDAATVAAIDPKDPQFLAKAAHTPDAEYMPANNSTLPEPIEVQAVPWMGVHWVDMSAPVAPGQFTQTLINGAWDGQYIFTEPMFTREWLLTKPSFTGDIPQPQAYQHSTRYPTTYSISFDEEAKEYVVAVGGLTERTAS</sequence>
<evidence type="ECO:0000256" key="1">
    <source>
        <dbReference type="SAM" id="SignalP"/>
    </source>
</evidence>
<gene>
    <name evidence="3" type="ORF">DFR69_108193</name>
</gene>
<dbReference type="InterPro" id="IPR040832">
    <property type="entry name" value="TTHB210-like_dom"/>
</dbReference>
<evidence type="ECO:0000259" key="2">
    <source>
        <dbReference type="Pfam" id="PF18197"/>
    </source>
</evidence>
<organism evidence="3 4">
    <name type="scientific">Nocardia neocaledoniensis</name>
    <dbReference type="NCBI Taxonomy" id="236511"/>
    <lineage>
        <taxon>Bacteria</taxon>
        <taxon>Bacillati</taxon>
        <taxon>Actinomycetota</taxon>
        <taxon>Actinomycetes</taxon>
        <taxon>Mycobacteriales</taxon>
        <taxon>Nocardiaceae</taxon>
        <taxon>Nocardia</taxon>
    </lineage>
</organism>
<dbReference type="CDD" id="cd11669">
    <property type="entry name" value="TTHB210-like"/>
    <property type="match status" value="1"/>
</dbReference>
<proteinExistence type="predicted"/>
<name>A0A317NCF8_9NOCA</name>
<reference evidence="3 4" key="1">
    <citation type="submission" date="2018-05" db="EMBL/GenBank/DDBJ databases">
        <title>Genomic Encyclopedia of Type Strains, Phase IV (KMG-IV): sequencing the most valuable type-strain genomes for metagenomic binning, comparative biology and taxonomic classification.</title>
        <authorList>
            <person name="Goeker M."/>
        </authorList>
    </citation>
    <scope>NUCLEOTIDE SEQUENCE [LARGE SCALE GENOMIC DNA]</scope>
    <source>
        <strain evidence="3 4">DSM 44717</strain>
    </source>
</reference>